<name>A0A809SDC3_9PROT</name>
<dbReference type="PANTHER" id="PTHR41521">
    <property type="match status" value="1"/>
</dbReference>
<evidence type="ECO:0000313" key="3">
    <source>
        <dbReference type="Proteomes" id="UP000463939"/>
    </source>
</evidence>
<evidence type="ECO:0000313" key="2">
    <source>
        <dbReference type="EMBL" id="BBP00477.1"/>
    </source>
</evidence>
<dbReference type="EMBL" id="AP021881">
    <property type="protein sequence ID" value="BBP00477.1"/>
    <property type="molecule type" value="Genomic_DNA"/>
</dbReference>
<dbReference type="AlphaFoldDB" id="A0A809SDC3"/>
<feature type="domain" description="DUF1330" evidence="1">
    <location>
        <begin position="2"/>
        <end position="91"/>
    </location>
</feature>
<dbReference type="InterPro" id="IPR010753">
    <property type="entry name" value="DUF1330"/>
</dbReference>
<evidence type="ECO:0000259" key="1">
    <source>
        <dbReference type="Pfam" id="PF07045"/>
    </source>
</evidence>
<gene>
    <name evidence="2" type="ORF">SFSGTM_11850</name>
</gene>
<keyword evidence="3" id="KW-1185">Reference proteome</keyword>
<dbReference type="KEGG" id="sniv:SFSGTM_11850"/>
<dbReference type="SUPFAM" id="SSF54909">
    <property type="entry name" value="Dimeric alpha+beta barrel"/>
    <property type="match status" value="1"/>
</dbReference>
<dbReference type="PANTHER" id="PTHR41521:SF4">
    <property type="entry name" value="BLR0684 PROTEIN"/>
    <property type="match status" value="1"/>
</dbReference>
<sequence length="96" mass="10701">MTALIVIELTVKNGDKLKEYSAQTPAILKKFNGELLIKGKTSQLHDSANLSPAYDTMVVFQFPSKEDASAWYNSPEYQELLGLRDEAMSSTFKLLA</sequence>
<organism evidence="2 3">
    <name type="scientific">Sulfuriferula nivalis</name>
    <dbReference type="NCBI Taxonomy" id="2675298"/>
    <lineage>
        <taxon>Bacteria</taxon>
        <taxon>Pseudomonadati</taxon>
        <taxon>Pseudomonadota</taxon>
        <taxon>Betaproteobacteria</taxon>
        <taxon>Nitrosomonadales</taxon>
        <taxon>Sulfuricellaceae</taxon>
        <taxon>Sulfuriferula</taxon>
    </lineage>
</organism>
<dbReference type="InterPro" id="IPR011008">
    <property type="entry name" value="Dimeric_a/b-barrel"/>
</dbReference>
<accession>A0A809SDC3</accession>
<reference evidence="3" key="1">
    <citation type="submission" date="2019-11" db="EMBL/GenBank/DDBJ databases">
        <title>Isolation and characterization of a novel species in the genus Sulfuriferula.</title>
        <authorList>
            <person name="Mochizuki J."/>
            <person name="Kojima H."/>
            <person name="Fukui M."/>
        </authorList>
    </citation>
    <scope>NUCLEOTIDE SEQUENCE [LARGE SCALE GENOMIC DNA]</scope>
    <source>
        <strain evidence="3">SGTM</strain>
    </source>
</reference>
<dbReference type="Pfam" id="PF07045">
    <property type="entry name" value="DUF1330"/>
    <property type="match status" value="1"/>
</dbReference>
<dbReference type="Gene3D" id="3.30.70.100">
    <property type="match status" value="1"/>
</dbReference>
<dbReference type="Proteomes" id="UP000463939">
    <property type="component" value="Chromosome"/>
</dbReference>
<dbReference type="RefSeq" id="WP_162084407.1">
    <property type="nucleotide sequence ID" value="NZ_AP021881.1"/>
</dbReference>
<protein>
    <recommendedName>
        <fullName evidence="1">DUF1330 domain-containing protein</fullName>
    </recommendedName>
</protein>
<proteinExistence type="predicted"/>